<reference evidence="7" key="1">
    <citation type="submission" date="2017-07" db="EMBL/GenBank/DDBJ databases">
        <title>Comparative genome mining reveals phylogenetic distribution patterns of secondary metabolites in Amycolatopsis.</title>
        <authorList>
            <person name="Adamek M."/>
            <person name="Alanjary M."/>
            <person name="Sales-Ortells H."/>
            <person name="Goodfellow M."/>
            <person name="Bull A.T."/>
            <person name="Kalinowski J."/>
            <person name="Ziemert N."/>
        </authorList>
    </citation>
    <scope>NUCLEOTIDE SEQUENCE [LARGE SCALE GENOMIC DNA]</scope>
    <source>
        <strain evidence="7">H5</strain>
    </source>
</reference>
<feature type="transmembrane region" description="Helical" evidence="4">
    <location>
        <begin position="489"/>
        <end position="509"/>
    </location>
</feature>
<dbReference type="SUPFAM" id="SSF53098">
    <property type="entry name" value="Ribonuclease H-like"/>
    <property type="match status" value="1"/>
</dbReference>
<keyword evidence="4" id="KW-0472">Membrane</keyword>
<proteinExistence type="predicted"/>
<organism evidence="6 7">
    <name type="scientific">Amycolatopsis vastitatis</name>
    <dbReference type="NCBI Taxonomy" id="1905142"/>
    <lineage>
        <taxon>Bacteria</taxon>
        <taxon>Bacillati</taxon>
        <taxon>Actinomycetota</taxon>
        <taxon>Actinomycetes</taxon>
        <taxon>Pseudonocardiales</taxon>
        <taxon>Pseudonocardiaceae</taxon>
        <taxon>Amycolatopsis</taxon>
    </lineage>
</organism>
<keyword evidence="4" id="KW-0812">Transmembrane</keyword>
<evidence type="ECO:0000256" key="4">
    <source>
        <dbReference type="SAM" id="Phobius"/>
    </source>
</evidence>
<dbReference type="InterPro" id="IPR029024">
    <property type="entry name" value="TerB-like"/>
</dbReference>
<dbReference type="RefSeq" id="WP_093945628.1">
    <property type="nucleotide sequence ID" value="NZ_NMUL01000002.1"/>
</dbReference>
<dbReference type="InterPro" id="IPR012337">
    <property type="entry name" value="RNaseH-like_sf"/>
</dbReference>
<dbReference type="SMART" id="SM00479">
    <property type="entry name" value="EXOIII"/>
    <property type="match status" value="1"/>
</dbReference>
<gene>
    <name evidence="6" type="ORF">CF165_01745</name>
</gene>
<dbReference type="Pfam" id="PF00929">
    <property type="entry name" value="RNase_T"/>
    <property type="match status" value="1"/>
</dbReference>
<evidence type="ECO:0000256" key="2">
    <source>
        <dbReference type="ARBA" id="ARBA00022801"/>
    </source>
</evidence>
<dbReference type="SUPFAM" id="SSF158682">
    <property type="entry name" value="TerB-like"/>
    <property type="match status" value="1"/>
</dbReference>
<evidence type="ECO:0000256" key="3">
    <source>
        <dbReference type="ARBA" id="ARBA00022839"/>
    </source>
</evidence>
<comment type="caution">
    <text evidence="6">The sequence shown here is derived from an EMBL/GenBank/DDBJ whole genome shotgun (WGS) entry which is preliminary data.</text>
</comment>
<dbReference type="InterPro" id="IPR036397">
    <property type="entry name" value="RNaseH_sf"/>
</dbReference>
<evidence type="ECO:0000313" key="6">
    <source>
        <dbReference type="EMBL" id="OXM71191.1"/>
    </source>
</evidence>
<dbReference type="PANTHER" id="PTHR30231">
    <property type="entry name" value="DNA POLYMERASE III SUBUNIT EPSILON"/>
    <property type="match status" value="1"/>
</dbReference>
<accession>A0A229TJS0</accession>
<keyword evidence="1" id="KW-0540">Nuclease</keyword>
<evidence type="ECO:0000259" key="5">
    <source>
        <dbReference type="SMART" id="SM00479"/>
    </source>
</evidence>
<dbReference type="InterPro" id="IPR013520">
    <property type="entry name" value="Ribonucl_H"/>
</dbReference>
<dbReference type="PANTHER" id="PTHR30231:SF4">
    <property type="entry name" value="PROTEIN NEN2"/>
    <property type="match status" value="1"/>
</dbReference>
<keyword evidence="4" id="KW-1133">Transmembrane helix</keyword>
<feature type="transmembrane region" description="Helical" evidence="4">
    <location>
        <begin position="466"/>
        <end position="483"/>
    </location>
</feature>
<evidence type="ECO:0000256" key="1">
    <source>
        <dbReference type="ARBA" id="ARBA00022722"/>
    </source>
</evidence>
<keyword evidence="2" id="KW-0378">Hydrolase</keyword>
<dbReference type="Proteomes" id="UP000215199">
    <property type="component" value="Unassembled WGS sequence"/>
</dbReference>
<protein>
    <submittedName>
        <fullName evidence="6">DNA polymerase III subunit epsilon</fullName>
    </submittedName>
</protein>
<dbReference type="GO" id="GO:0008408">
    <property type="term" value="F:3'-5' exonuclease activity"/>
    <property type="evidence" value="ECO:0007669"/>
    <property type="project" value="TreeGrafter"/>
</dbReference>
<name>A0A229TJS0_9PSEU</name>
<dbReference type="GO" id="GO:0003676">
    <property type="term" value="F:nucleic acid binding"/>
    <property type="evidence" value="ECO:0007669"/>
    <property type="project" value="InterPro"/>
</dbReference>
<dbReference type="OrthoDB" id="190275at2"/>
<dbReference type="Gene3D" id="3.30.420.10">
    <property type="entry name" value="Ribonuclease H-like superfamily/Ribonuclease H"/>
    <property type="match status" value="1"/>
</dbReference>
<dbReference type="CDD" id="cd06127">
    <property type="entry name" value="DEDDh"/>
    <property type="match status" value="1"/>
</dbReference>
<keyword evidence="7" id="KW-1185">Reference proteome</keyword>
<feature type="domain" description="Exonuclease" evidence="5">
    <location>
        <begin position="19"/>
        <end position="183"/>
    </location>
</feature>
<evidence type="ECO:0000313" key="7">
    <source>
        <dbReference type="Proteomes" id="UP000215199"/>
    </source>
</evidence>
<dbReference type="AlphaFoldDB" id="A0A229TJS0"/>
<sequence length="514" mass="53062">MIESLPLSGVGGHPAHGIDFTAVEIRTTGLRPGHIVELAAVRTRLDGTIVGEFTTSINPGRGVPPGSAFVHGLDRGELDDSPPFGAVLGPLLDLCGGSVLVAHNLPFVDGFLSGEVARLGVRVPVLPGICTLAAAQTAVRLPNYRLSTVAHAFGVPVRVAQPALTGARAIARLVTALFGRHGFEFAVVPALPAVPRFPAGGRLRPRAGEPNVEQSWMADVVERVTMGPIGGDPGLGYAYLDLLAGVVADAHLTHEEVWALAALATEAGIPEAQVRATHEQFVMSLRDVAEGDGVVTIEEAGELQQVATALGVAEVLGDVRPSGVGKPTRVLVLGSTAAADQLRARILAEGAQLAKKLTSTVTHLIRDETVPAQEPRLARAVELGAVVLGVQEAATVLGFESASVERAVEPQRVTRSAPVPVQPVAVPRPPVTRQVPSTSPVFTAPPVERAVASAPGRRGRLVGGRILMGVGLLLMLVVVLAMFGGTPLAAGIFVAVLGVGALLGGWWIATPSPS</sequence>
<dbReference type="EMBL" id="NMUL01000002">
    <property type="protein sequence ID" value="OXM71191.1"/>
    <property type="molecule type" value="Genomic_DNA"/>
</dbReference>
<keyword evidence="3" id="KW-0269">Exonuclease</keyword>